<dbReference type="PANTHER" id="PTHR30273">
    <property type="entry name" value="PERIPLASMIC SIGNAL SENSOR AND SIGMA FACTOR ACTIVATOR FECR-RELATED"/>
    <property type="match status" value="1"/>
</dbReference>
<name>A0A848GP62_9BACT</name>
<keyword evidence="1" id="KW-0812">Transmembrane</keyword>
<evidence type="ECO:0000259" key="3">
    <source>
        <dbReference type="Pfam" id="PF16344"/>
    </source>
</evidence>
<reference evidence="4 5" key="1">
    <citation type="submission" date="2020-04" db="EMBL/GenBank/DDBJ databases">
        <title>Chitinophaga sp. G-6-1-13 sp. nov., isolated from soil.</title>
        <authorList>
            <person name="Dahal R.H."/>
            <person name="Chaudhary D.K."/>
        </authorList>
    </citation>
    <scope>NUCLEOTIDE SEQUENCE [LARGE SCALE GENOMIC DNA]</scope>
    <source>
        <strain evidence="4 5">G-6-1-13</strain>
    </source>
</reference>
<feature type="domain" description="FecR protein" evidence="2">
    <location>
        <begin position="132"/>
        <end position="220"/>
    </location>
</feature>
<organism evidence="4 5">
    <name type="scientific">Chitinophaga fulva</name>
    <dbReference type="NCBI Taxonomy" id="2728842"/>
    <lineage>
        <taxon>Bacteria</taxon>
        <taxon>Pseudomonadati</taxon>
        <taxon>Bacteroidota</taxon>
        <taxon>Chitinophagia</taxon>
        <taxon>Chitinophagales</taxon>
        <taxon>Chitinophagaceae</taxon>
        <taxon>Chitinophaga</taxon>
    </lineage>
</organism>
<dbReference type="GO" id="GO:0016989">
    <property type="term" value="F:sigma factor antagonist activity"/>
    <property type="evidence" value="ECO:0007669"/>
    <property type="project" value="TreeGrafter"/>
</dbReference>
<dbReference type="Proteomes" id="UP000583266">
    <property type="component" value="Unassembled WGS sequence"/>
</dbReference>
<dbReference type="Pfam" id="PF04773">
    <property type="entry name" value="FecR"/>
    <property type="match status" value="1"/>
</dbReference>
<dbReference type="PIRSF" id="PIRSF018266">
    <property type="entry name" value="FecR"/>
    <property type="match status" value="1"/>
</dbReference>
<dbReference type="Gene3D" id="3.55.50.30">
    <property type="match status" value="1"/>
</dbReference>
<feature type="transmembrane region" description="Helical" evidence="1">
    <location>
        <begin position="95"/>
        <end position="114"/>
    </location>
</feature>
<accession>A0A848GP62</accession>
<dbReference type="RefSeq" id="WP_169224754.1">
    <property type="nucleotide sequence ID" value="NZ_JABBGC010000001.1"/>
</dbReference>
<dbReference type="EMBL" id="JABBGC010000001">
    <property type="protein sequence ID" value="NML37708.1"/>
    <property type="molecule type" value="Genomic_DNA"/>
</dbReference>
<keyword evidence="1" id="KW-1133">Transmembrane helix</keyword>
<dbReference type="Gene3D" id="2.60.120.1440">
    <property type="match status" value="1"/>
</dbReference>
<dbReference type="InterPro" id="IPR032508">
    <property type="entry name" value="FecR_C"/>
</dbReference>
<evidence type="ECO:0000313" key="4">
    <source>
        <dbReference type="EMBL" id="NML37708.1"/>
    </source>
</evidence>
<keyword evidence="1" id="KW-0472">Membrane</keyword>
<evidence type="ECO:0000256" key="1">
    <source>
        <dbReference type="SAM" id="Phobius"/>
    </source>
</evidence>
<gene>
    <name evidence="4" type="ORF">HHL17_10935</name>
</gene>
<dbReference type="AlphaFoldDB" id="A0A848GP62"/>
<dbReference type="Pfam" id="PF16344">
    <property type="entry name" value="FecR_C"/>
    <property type="match status" value="1"/>
</dbReference>
<protein>
    <submittedName>
        <fullName evidence="4">DUF4974 domain-containing protein</fullName>
    </submittedName>
</protein>
<feature type="domain" description="Protein FecR C-terminal" evidence="3">
    <location>
        <begin position="269"/>
        <end position="339"/>
    </location>
</feature>
<dbReference type="InterPro" id="IPR012373">
    <property type="entry name" value="Ferrdict_sens_TM"/>
</dbReference>
<sequence>MGKADSYLLQKFLEGRCTTEELRQAKLLLDTGEGRALLDALMRRREMMVWDNPPEESAAMQQLWSQKQQEMQQRIAAYEASMAAEKKPAIHWRKVLRYAAIWTGLIMLSGLALWKFGKSRRPVHYVEMTNAKGAPRRHVLPDSTVVYLAAGSSVKYPDSYPQTGRDIELSGEAFFDVAPDDIHPFTIRSGVLLTRVLGTAFRITAYEGQIQEVVVTTGKVSISALQEEKTTELAQLTAGRKITWQPETGKAIQSAADIRSIEQWKAGDLVFTDMQMAEVVLALERRYGVTCRFEKTVTAKHVVSGTFSATDSLTGVLDMLGFVGKFSYHLSADGKTCIIK</sequence>
<evidence type="ECO:0000259" key="2">
    <source>
        <dbReference type="Pfam" id="PF04773"/>
    </source>
</evidence>
<dbReference type="PANTHER" id="PTHR30273:SF2">
    <property type="entry name" value="PROTEIN FECR"/>
    <property type="match status" value="1"/>
</dbReference>
<comment type="caution">
    <text evidence="4">The sequence shown here is derived from an EMBL/GenBank/DDBJ whole genome shotgun (WGS) entry which is preliminary data.</text>
</comment>
<evidence type="ECO:0000313" key="5">
    <source>
        <dbReference type="Proteomes" id="UP000583266"/>
    </source>
</evidence>
<keyword evidence="5" id="KW-1185">Reference proteome</keyword>
<dbReference type="InterPro" id="IPR006860">
    <property type="entry name" value="FecR"/>
</dbReference>
<proteinExistence type="predicted"/>